<proteinExistence type="predicted"/>
<dbReference type="EMBL" id="LTAN01000007">
    <property type="protein sequence ID" value="OBR06715.1"/>
    <property type="molecule type" value="Genomic_DNA"/>
</dbReference>
<dbReference type="VEuPathDB" id="FungiDB:CH63R_10835"/>
<sequence length="196" mass="21413">MCGGSNRCNCTATYTRQKLLSNVVLADKKYTTCLVSSLSVPPKRATSCAAGAMQQCLFPVKPESLYLHVSNCLPLAHSLVLGLVSCHNHKQFVVVAALSIASHLRSRKQPWPSVVDVVRQPRTMCHVYASVAAVRHHPAWHQKSPSNNRPRPASRSSEDEPCTGSEATNKHNPSVPAAFLQHRPIYDLMLHSACGP</sequence>
<dbReference type="GeneID" id="28869916"/>
<gene>
    <name evidence="2" type="ORF">CH63R_10835</name>
</gene>
<dbReference type="RefSeq" id="XP_018155233.1">
    <property type="nucleotide sequence ID" value="XM_018305809.1"/>
</dbReference>
<evidence type="ECO:0000256" key="1">
    <source>
        <dbReference type="SAM" id="MobiDB-lite"/>
    </source>
</evidence>
<evidence type="ECO:0000313" key="2">
    <source>
        <dbReference type="EMBL" id="OBR06715.1"/>
    </source>
</evidence>
<keyword evidence="3" id="KW-1185">Reference proteome</keyword>
<dbReference type="AlphaFoldDB" id="A0A1B7Y424"/>
<feature type="compositionally biased region" description="Low complexity" evidence="1">
    <location>
        <begin position="144"/>
        <end position="155"/>
    </location>
</feature>
<comment type="caution">
    <text evidence="2">The sequence shown here is derived from an EMBL/GenBank/DDBJ whole genome shotgun (WGS) entry which is preliminary data.</text>
</comment>
<protein>
    <submittedName>
        <fullName evidence="2">Uncharacterized protein</fullName>
    </submittedName>
</protein>
<name>A0A1B7Y424_COLHI</name>
<accession>A0A1B7Y424</accession>
<dbReference type="Proteomes" id="UP000092177">
    <property type="component" value="Unassembled WGS sequence"/>
</dbReference>
<dbReference type="KEGG" id="chig:CH63R_10835"/>
<reference evidence="3" key="1">
    <citation type="journal article" date="2017" name="BMC Genomics">
        <title>Gapless genome assembly of Colletotrichum higginsianum reveals chromosome structure and association of transposable elements with secondary metabolite gene clusters.</title>
        <authorList>
            <person name="Dallery J.-F."/>
            <person name="Lapalu N."/>
            <person name="Zampounis A."/>
            <person name="Pigne S."/>
            <person name="Luyten I."/>
            <person name="Amselem J."/>
            <person name="Wittenberg A.H.J."/>
            <person name="Zhou S."/>
            <person name="de Queiroz M.V."/>
            <person name="Robin G.P."/>
            <person name="Auger A."/>
            <person name="Hainaut M."/>
            <person name="Henrissat B."/>
            <person name="Kim K.-T."/>
            <person name="Lee Y.-H."/>
            <person name="Lespinet O."/>
            <person name="Schwartz D.C."/>
            <person name="Thon M.R."/>
            <person name="O'Connell R.J."/>
        </authorList>
    </citation>
    <scope>NUCLEOTIDE SEQUENCE [LARGE SCALE GENOMIC DNA]</scope>
    <source>
        <strain evidence="3">IMI 349063</strain>
    </source>
</reference>
<feature type="region of interest" description="Disordered" evidence="1">
    <location>
        <begin position="138"/>
        <end position="175"/>
    </location>
</feature>
<organism evidence="2 3">
    <name type="scientific">Colletotrichum higginsianum (strain IMI 349063)</name>
    <name type="common">Crucifer anthracnose fungus</name>
    <dbReference type="NCBI Taxonomy" id="759273"/>
    <lineage>
        <taxon>Eukaryota</taxon>
        <taxon>Fungi</taxon>
        <taxon>Dikarya</taxon>
        <taxon>Ascomycota</taxon>
        <taxon>Pezizomycotina</taxon>
        <taxon>Sordariomycetes</taxon>
        <taxon>Hypocreomycetidae</taxon>
        <taxon>Glomerellales</taxon>
        <taxon>Glomerellaceae</taxon>
        <taxon>Colletotrichum</taxon>
        <taxon>Colletotrichum destructivum species complex</taxon>
    </lineage>
</organism>
<evidence type="ECO:0000313" key="3">
    <source>
        <dbReference type="Proteomes" id="UP000092177"/>
    </source>
</evidence>